<dbReference type="SUPFAM" id="SSF53474">
    <property type="entry name" value="alpha/beta-Hydrolases"/>
    <property type="match status" value="1"/>
</dbReference>
<name>A0AAJ0MGQ4_9PEZI</name>
<proteinExistence type="predicted"/>
<feature type="domain" description="Alpha/beta hydrolase fold-3" evidence="2">
    <location>
        <begin position="159"/>
        <end position="378"/>
    </location>
</feature>
<protein>
    <submittedName>
        <fullName evidence="3">Alpha/Beta hydrolase protein</fullName>
    </submittedName>
</protein>
<dbReference type="Pfam" id="PF07859">
    <property type="entry name" value="Abhydrolase_3"/>
    <property type="match status" value="1"/>
</dbReference>
<accession>A0AAJ0MGQ4</accession>
<dbReference type="GO" id="GO:0016787">
    <property type="term" value="F:hydrolase activity"/>
    <property type="evidence" value="ECO:0007669"/>
    <property type="project" value="UniProtKB-KW"/>
</dbReference>
<evidence type="ECO:0000259" key="2">
    <source>
        <dbReference type="Pfam" id="PF07859"/>
    </source>
</evidence>
<evidence type="ECO:0000313" key="3">
    <source>
        <dbReference type="EMBL" id="KAK3357718.1"/>
    </source>
</evidence>
<keyword evidence="4" id="KW-1185">Reference proteome</keyword>
<gene>
    <name evidence="3" type="ORF">B0T25DRAFT_539989</name>
</gene>
<keyword evidence="1 3" id="KW-0378">Hydrolase</keyword>
<dbReference type="EMBL" id="JAUIQD010000003">
    <property type="protein sequence ID" value="KAK3357718.1"/>
    <property type="molecule type" value="Genomic_DNA"/>
</dbReference>
<dbReference type="AlphaFoldDB" id="A0AAJ0MGQ4"/>
<dbReference type="InterPro" id="IPR029058">
    <property type="entry name" value="AB_hydrolase_fold"/>
</dbReference>
<dbReference type="PANTHER" id="PTHR48081">
    <property type="entry name" value="AB HYDROLASE SUPERFAMILY PROTEIN C4A8.06C"/>
    <property type="match status" value="1"/>
</dbReference>
<sequence>MDTAAAAAAEGATMTFGPVSYLDCLVFCLLLTPQLLWHVGLFDTVLCVLQALPFLLKLPVSFVWERYLCPRRHRAPFVQVASPFEDFVVRCVRYAFANIPPRIGRVFFTKEVAAPFLRFRMLRHGYIKSPVQWREYHEDSFKGIWISRDLGRKPDFVLYYAHGGGFSMGSSYFYLEFLLAWLSALILAGYDNPAIFALEYTLVPDASYPTQALEAISGYGHVLSVAQDPSIICVSGDSAGATLILSLLLHLGDDRRESPSHGRMQLQKPALALLISPWVTLVSSRQKNTKSDYLDAHQLRQYGRQFAGTKISENDPLVSPGCCTDVSWWKRSSPSKGIFITYGEEEIMAPDIKDLMKILCEADVVVGSKSEAGGIHAWPVASLFLSSSKAQRLKGLKTVTEEIRRRIP</sequence>
<dbReference type="InterPro" id="IPR013094">
    <property type="entry name" value="AB_hydrolase_3"/>
</dbReference>
<organism evidence="3 4">
    <name type="scientific">Lasiosphaeria hispida</name>
    <dbReference type="NCBI Taxonomy" id="260671"/>
    <lineage>
        <taxon>Eukaryota</taxon>
        <taxon>Fungi</taxon>
        <taxon>Dikarya</taxon>
        <taxon>Ascomycota</taxon>
        <taxon>Pezizomycotina</taxon>
        <taxon>Sordariomycetes</taxon>
        <taxon>Sordariomycetidae</taxon>
        <taxon>Sordariales</taxon>
        <taxon>Lasiosphaeriaceae</taxon>
        <taxon>Lasiosphaeria</taxon>
    </lineage>
</organism>
<evidence type="ECO:0000256" key="1">
    <source>
        <dbReference type="ARBA" id="ARBA00022801"/>
    </source>
</evidence>
<comment type="caution">
    <text evidence="3">The sequence shown here is derived from an EMBL/GenBank/DDBJ whole genome shotgun (WGS) entry which is preliminary data.</text>
</comment>
<evidence type="ECO:0000313" key="4">
    <source>
        <dbReference type="Proteomes" id="UP001275084"/>
    </source>
</evidence>
<dbReference type="Gene3D" id="3.40.50.1820">
    <property type="entry name" value="alpha/beta hydrolase"/>
    <property type="match status" value="1"/>
</dbReference>
<dbReference type="InterPro" id="IPR050300">
    <property type="entry name" value="GDXG_lipolytic_enzyme"/>
</dbReference>
<reference evidence="3" key="1">
    <citation type="journal article" date="2023" name="Mol. Phylogenet. Evol.">
        <title>Genome-scale phylogeny and comparative genomics of the fungal order Sordariales.</title>
        <authorList>
            <person name="Hensen N."/>
            <person name="Bonometti L."/>
            <person name="Westerberg I."/>
            <person name="Brannstrom I.O."/>
            <person name="Guillou S."/>
            <person name="Cros-Aarteil S."/>
            <person name="Calhoun S."/>
            <person name="Haridas S."/>
            <person name="Kuo A."/>
            <person name="Mondo S."/>
            <person name="Pangilinan J."/>
            <person name="Riley R."/>
            <person name="LaButti K."/>
            <person name="Andreopoulos B."/>
            <person name="Lipzen A."/>
            <person name="Chen C."/>
            <person name="Yan M."/>
            <person name="Daum C."/>
            <person name="Ng V."/>
            <person name="Clum A."/>
            <person name="Steindorff A."/>
            <person name="Ohm R.A."/>
            <person name="Martin F."/>
            <person name="Silar P."/>
            <person name="Natvig D.O."/>
            <person name="Lalanne C."/>
            <person name="Gautier V."/>
            <person name="Ament-Velasquez S.L."/>
            <person name="Kruys A."/>
            <person name="Hutchinson M.I."/>
            <person name="Powell A.J."/>
            <person name="Barry K."/>
            <person name="Miller A.N."/>
            <person name="Grigoriev I.V."/>
            <person name="Debuchy R."/>
            <person name="Gladieux P."/>
            <person name="Hiltunen Thoren M."/>
            <person name="Johannesson H."/>
        </authorList>
    </citation>
    <scope>NUCLEOTIDE SEQUENCE</scope>
    <source>
        <strain evidence="3">CBS 955.72</strain>
    </source>
</reference>
<dbReference type="PANTHER" id="PTHR48081:SF2">
    <property type="entry name" value="ALPHA_BETA-HYDROLASE"/>
    <property type="match status" value="1"/>
</dbReference>
<dbReference type="Proteomes" id="UP001275084">
    <property type="component" value="Unassembled WGS sequence"/>
</dbReference>
<reference evidence="3" key="2">
    <citation type="submission" date="2023-06" db="EMBL/GenBank/DDBJ databases">
        <authorList>
            <consortium name="Lawrence Berkeley National Laboratory"/>
            <person name="Haridas S."/>
            <person name="Hensen N."/>
            <person name="Bonometti L."/>
            <person name="Westerberg I."/>
            <person name="Brannstrom I.O."/>
            <person name="Guillou S."/>
            <person name="Cros-Aarteil S."/>
            <person name="Calhoun S."/>
            <person name="Kuo A."/>
            <person name="Mondo S."/>
            <person name="Pangilinan J."/>
            <person name="Riley R."/>
            <person name="Labutti K."/>
            <person name="Andreopoulos B."/>
            <person name="Lipzen A."/>
            <person name="Chen C."/>
            <person name="Yanf M."/>
            <person name="Daum C."/>
            <person name="Ng V."/>
            <person name="Clum A."/>
            <person name="Steindorff A."/>
            <person name="Ohm R."/>
            <person name="Martin F."/>
            <person name="Silar P."/>
            <person name="Natvig D."/>
            <person name="Lalanne C."/>
            <person name="Gautier V."/>
            <person name="Ament-Velasquez S.L."/>
            <person name="Kruys A."/>
            <person name="Hutchinson M.I."/>
            <person name="Powell A.J."/>
            <person name="Barry K."/>
            <person name="Miller A.N."/>
            <person name="Grigoriev I.V."/>
            <person name="Debuchy R."/>
            <person name="Gladieux P."/>
            <person name="Thoren M.H."/>
            <person name="Johannesson H."/>
        </authorList>
    </citation>
    <scope>NUCLEOTIDE SEQUENCE</scope>
    <source>
        <strain evidence="3">CBS 955.72</strain>
    </source>
</reference>